<dbReference type="EMBL" id="BFAZ01000003">
    <property type="protein sequence ID" value="GBF41189.1"/>
    <property type="molecule type" value="Genomic_DNA"/>
</dbReference>
<dbReference type="Proteomes" id="UP000245206">
    <property type="component" value="Unassembled WGS sequence"/>
</dbReference>
<evidence type="ECO:0000313" key="2">
    <source>
        <dbReference type="Proteomes" id="UP000245206"/>
    </source>
</evidence>
<protein>
    <submittedName>
        <fullName evidence="1">Uncharacterized protein</fullName>
    </submittedName>
</protein>
<dbReference type="RefSeq" id="WP_108958440.1">
    <property type="nucleotide sequence ID" value="NZ_BFAZ01000003.1"/>
</dbReference>
<comment type="caution">
    <text evidence="1">The sequence shown here is derived from an EMBL/GenBank/DDBJ whole genome shotgun (WGS) entry which is preliminary data.</text>
</comment>
<proteinExistence type="predicted"/>
<evidence type="ECO:0000313" key="1">
    <source>
        <dbReference type="EMBL" id="GBF41189.1"/>
    </source>
</evidence>
<accession>A0A2P2D984</accession>
<dbReference type="OrthoDB" id="1494005at2"/>
<organism evidence="1 2">
    <name type="scientific">Leptospira ellinghausenii</name>
    <dbReference type="NCBI Taxonomy" id="1917822"/>
    <lineage>
        <taxon>Bacteria</taxon>
        <taxon>Pseudomonadati</taxon>
        <taxon>Spirochaetota</taxon>
        <taxon>Spirochaetia</taxon>
        <taxon>Leptospirales</taxon>
        <taxon>Leptospiraceae</taxon>
        <taxon>Leptospira</taxon>
    </lineage>
</organism>
<sequence>MWKEIKNEEDINNVMMLFKNFHDSCIRDIYISTSDYVDNDLNMHFDNVSTASIIFQNQSKNYSVLELKFEGINDFNYKPMNHPYNGVIYDSIMKLENELFYWADSKDWEIEDIDSIWFSGKKLFYRFRNDILGNIKRLEVN</sequence>
<keyword evidence="2" id="KW-1185">Reference proteome</keyword>
<reference evidence="2" key="1">
    <citation type="journal article" date="2019" name="Microbiol. Immunol.">
        <title>Molecular and phenotypic characterization of Leptospira johnsonii sp. nov., Leptospira ellinghausenii sp. nov. and Leptospira ryugenii sp. nov. isolated from soil and water in Japan.</title>
        <authorList>
            <person name="Masuzawa T."/>
            <person name="Saito M."/>
            <person name="Nakao R."/>
            <person name="Nikaido Y."/>
            <person name="Matsumoto M."/>
            <person name="Ogawa M."/>
            <person name="Yokoyama M."/>
            <person name="Hidaka Y."/>
            <person name="Tomita J."/>
            <person name="Sakakibara K."/>
            <person name="Suzuki K."/>
            <person name="Yasuda S."/>
            <person name="Sato H."/>
            <person name="Yamaguchi M."/>
            <person name="Yoshida S.I."/>
            <person name="Koizumi N."/>
            <person name="Kawamura Y."/>
        </authorList>
    </citation>
    <scope>NUCLEOTIDE SEQUENCE [LARGE SCALE GENOMIC DNA]</scope>
    <source>
        <strain evidence="2">E18</strain>
    </source>
</reference>
<dbReference type="AlphaFoldDB" id="A0A2P2D984"/>
<gene>
    <name evidence="1" type="ORF">LPTSP2_04610</name>
</gene>
<name>A0A2P2D984_9LEPT</name>